<feature type="transmembrane region" description="Helical" evidence="1">
    <location>
        <begin position="6"/>
        <end position="23"/>
    </location>
</feature>
<proteinExistence type="predicted"/>
<name>A0A8S5SKA7_9CAUD</name>
<keyword evidence="1" id="KW-1133">Transmembrane helix</keyword>
<keyword evidence="1" id="KW-0812">Transmembrane</keyword>
<evidence type="ECO:0000256" key="1">
    <source>
        <dbReference type="SAM" id="Phobius"/>
    </source>
</evidence>
<organism evidence="2">
    <name type="scientific">Siphoviridae sp. ct4Uy2</name>
    <dbReference type="NCBI Taxonomy" id="2827777"/>
    <lineage>
        <taxon>Viruses</taxon>
        <taxon>Duplodnaviria</taxon>
        <taxon>Heunggongvirae</taxon>
        <taxon>Uroviricota</taxon>
        <taxon>Caudoviricetes</taxon>
    </lineage>
</organism>
<reference evidence="2" key="1">
    <citation type="journal article" date="2021" name="Proc. Natl. Acad. Sci. U.S.A.">
        <title>A Catalog of Tens of Thousands of Viruses from Human Metagenomes Reveals Hidden Associations with Chronic Diseases.</title>
        <authorList>
            <person name="Tisza M.J."/>
            <person name="Buck C.B."/>
        </authorList>
    </citation>
    <scope>NUCLEOTIDE SEQUENCE</scope>
    <source>
        <strain evidence="2">Ct4Uy2</strain>
    </source>
</reference>
<sequence>MLINVLIKPLIVCLLNYCLFLCIKMHIFEYAVI</sequence>
<keyword evidence="1" id="KW-0472">Membrane</keyword>
<evidence type="ECO:0000313" key="2">
    <source>
        <dbReference type="EMBL" id="DAF51111.1"/>
    </source>
</evidence>
<accession>A0A8S5SKA7</accession>
<dbReference type="EMBL" id="BK032610">
    <property type="protein sequence ID" value="DAF51111.1"/>
    <property type="molecule type" value="Genomic_DNA"/>
</dbReference>
<protein>
    <submittedName>
        <fullName evidence="2">Uncharacterized protein</fullName>
    </submittedName>
</protein>